<evidence type="ECO:0000313" key="3">
    <source>
        <dbReference type="Proteomes" id="UP000243451"/>
    </source>
</evidence>
<proteinExistence type="predicted"/>
<dbReference type="Pfam" id="PF06293">
    <property type="entry name" value="Kdo"/>
    <property type="match status" value="1"/>
</dbReference>
<dbReference type="Proteomes" id="UP000243451">
    <property type="component" value="Unassembled WGS sequence"/>
</dbReference>
<sequence length="225" mass="25543">MQQGDWVEAPNQRRDGNSGVQRLTIGNDSLLYLKRQVGHLSRSVRYPLGRPTVAREARALAAYRAAGVRVPETVFSAVRKVQGQWQGLLVTQALSGYVSLDQWYASDAPVRHGAAVHRHMLRELAATLSRAHAHGLQHGCLYAKHVFIRVHSHGVEVALLDLEKSRRRWRRSAAVRHDLTQLYRHRDGMPQADWFQMLDDYRRVATIAPSEQLLGRKTPVKPKQV</sequence>
<dbReference type="SUPFAM" id="SSF56112">
    <property type="entry name" value="Protein kinase-like (PK-like)"/>
    <property type="match status" value="1"/>
</dbReference>
<evidence type="ECO:0000256" key="1">
    <source>
        <dbReference type="SAM" id="MobiDB-lite"/>
    </source>
</evidence>
<dbReference type="InterPro" id="IPR011009">
    <property type="entry name" value="Kinase-like_dom_sf"/>
</dbReference>
<dbReference type="EMBL" id="PPSK01000001">
    <property type="protein sequence ID" value="POB06585.1"/>
    <property type="molecule type" value="Genomic_DNA"/>
</dbReference>
<gene>
    <name evidence="2" type="ORF">C1949_01215</name>
</gene>
<evidence type="ECO:0000313" key="2">
    <source>
        <dbReference type="EMBL" id="POB06585.1"/>
    </source>
</evidence>
<dbReference type="InterPro" id="IPR027023">
    <property type="entry name" value="Put_LipoPS_kinase_InaA"/>
</dbReference>
<dbReference type="AlphaFoldDB" id="A0A2P4F0Q5"/>
<dbReference type="RefSeq" id="WP_104736831.1">
    <property type="nucleotide sequence ID" value="NZ_BMHR01000002.1"/>
</dbReference>
<comment type="caution">
    <text evidence="2">The sequence shown here is derived from an EMBL/GenBank/DDBJ whole genome shotgun (WGS) entry which is preliminary data.</text>
</comment>
<dbReference type="OrthoDB" id="5405319at2"/>
<accession>A0A2P4F0Q5</accession>
<name>A0A2P4F0Q5_9GAMM</name>
<feature type="region of interest" description="Disordered" evidence="1">
    <location>
        <begin position="1"/>
        <end position="20"/>
    </location>
</feature>
<dbReference type="PIRSF" id="PIRSF026326">
    <property type="entry name" value="InaA"/>
    <property type="match status" value="1"/>
</dbReference>
<organism evidence="2 3">
    <name type="scientific">Halopseudomonas oceani</name>
    <dbReference type="NCBI Taxonomy" id="1708783"/>
    <lineage>
        <taxon>Bacteria</taxon>
        <taxon>Pseudomonadati</taxon>
        <taxon>Pseudomonadota</taxon>
        <taxon>Gammaproteobacteria</taxon>
        <taxon>Pseudomonadales</taxon>
        <taxon>Pseudomonadaceae</taxon>
        <taxon>Halopseudomonas</taxon>
    </lineage>
</organism>
<reference evidence="2 3" key="1">
    <citation type="submission" date="2018-01" db="EMBL/GenBank/DDBJ databases">
        <title>Draft genome of the type strain Pseudomonas oceani DSM 100277 isolated from the deep water in Okinawa trough, northwestern Pacific Ocean.</title>
        <authorList>
            <person name="Gomila M."/>
            <person name="Mulet M."/>
            <person name="Garcia-Valdes E."/>
            <person name="Lalucat J."/>
        </authorList>
    </citation>
    <scope>NUCLEOTIDE SEQUENCE [LARGE SCALE GENOMIC DNA]</scope>
    <source>
        <strain evidence="2 3">DSM 100277</strain>
    </source>
</reference>
<protein>
    <submittedName>
        <fullName evidence="2">InaA protein</fullName>
    </submittedName>
</protein>
<keyword evidence="3" id="KW-1185">Reference proteome</keyword>